<dbReference type="AlphaFoldDB" id="A0A4V2VJE1"/>
<evidence type="ECO:0000313" key="1">
    <source>
        <dbReference type="EMBL" id="TCU55665.1"/>
    </source>
</evidence>
<proteinExistence type="predicted"/>
<sequence length="147" mass="17652">MQTIHVLEIQKLDVICEDNRGFDEKNLCLQLFSDASYSIPVRSCDFFYIWNMITNYHPRSYCHRRIHDIQENYFLMCIDDNAKIQKLITNLKELSMSQVYQALLSETHQQYRGNYLKCLENLKKVLLVSFQKAYDEHKGIVYYNDDY</sequence>
<organism evidence="1 2">
    <name type="scientific">Longicatena caecimuris</name>
    <dbReference type="NCBI Taxonomy" id="1796635"/>
    <lineage>
        <taxon>Bacteria</taxon>
        <taxon>Bacillati</taxon>
        <taxon>Bacillota</taxon>
        <taxon>Erysipelotrichia</taxon>
        <taxon>Erysipelotrichales</taxon>
        <taxon>Erysipelotrichaceae</taxon>
        <taxon>Longicatena</taxon>
    </lineage>
</organism>
<dbReference type="EMBL" id="SMBP01000022">
    <property type="protein sequence ID" value="TCU55665.1"/>
    <property type="molecule type" value="Genomic_DNA"/>
</dbReference>
<dbReference type="Proteomes" id="UP000295773">
    <property type="component" value="Unassembled WGS sequence"/>
</dbReference>
<dbReference type="RefSeq" id="WP_008979101.1">
    <property type="nucleotide sequence ID" value="NZ_DBGDHU010000015.1"/>
</dbReference>
<reference evidence="1 2" key="1">
    <citation type="submission" date="2019-03" db="EMBL/GenBank/DDBJ databases">
        <title>Genomic Encyclopedia of Type Strains, Phase IV (KMG-IV): sequencing the most valuable type-strain genomes for metagenomic binning, comparative biology and taxonomic classification.</title>
        <authorList>
            <person name="Goeker M."/>
        </authorList>
    </citation>
    <scope>NUCLEOTIDE SEQUENCE [LARGE SCALE GENOMIC DNA]</scope>
    <source>
        <strain evidence="1 2">DSM 29481</strain>
    </source>
</reference>
<comment type="caution">
    <text evidence="1">The sequence shown here is derived from an EMBL/GenBank/DDBJ whole genome shotgun (WGS) entry which is preliminary data.</text>
</comment>
<keyword evidence="2" id="KW-1185">Reference proteome</keyword>
<protein>
    <submittedName>
        <fullName evidence="1">Uncharacterized protein</fullName>
    </submittedName>
</protein>
<name>A0A4V2VJE1_9FIRM</name>
<evidence type="ECO:0000313" key="2">
    <source>
        <dbReference type="Proteomes" id="UP000295773"/>
    </source>
</evidence>
<gene>
    <name evidence="1" type="ORF">EDD61_12229</name>
</gene>
<accession>A0A4V2VJE1</accession>